<feature type="region of interest" description="Disordered" evidence="1">
    <location>
        <begin position="31"/>
        <end position="71"/>
    </location>
</feature>
<reference evidence="2" key="1">
    <citation type="submission" date="2023-10" db="EMBL/GenBank/DDBJ databases">
        <authorList>
            <person name="Chen Y."/>
            <person name="Shah S."/>
            <person name="Dougan E. K."/>
            <person name="Thang M."/>
            <person name="Chan C."/>
        </authorList>
    </citation>
    <scope>NUCLEOTIDE SEQUENCE [LARGE SCALE GENOMIC DNA]</scope>
</reference>
<organism evidence="2 3">
    <name type="scientific">Prorocentrum cordatum</name>
    <dbReference type="NCBI Taxonomy" id="2364126"/>
    <lineage>
        <taxon>Eukaryota</taxon>
        <taxon>Sar</taxon>
        <taxon>Alveolata</taxon>
        <taxon>Dinophyceae</taxon>
        <taxon>Prorocentrales</taxon>
        <taxon>Prorocentraceae</taxon>
        <taxon>Prorocentrum</taxon>
    </lineage>
</organism>
<dbReference type="EMBL" id="CAUYUJ010010136">
    <property type="protein sequence ID" value="CAK0828660.1"/>
    <property type="molecule type" value="Genomic_DNA"/>
</dbReference>
<evidence type="ECO:0000313" key="3">
    <source>
        <dbReference type="Proteomes" id="UP001189429"/>
    </source>
</evidence>
<accession>A0ABN9SBX9</accession>
<evidence type="ECO:0000313" key="2">
    <source>
        <dbReference type="EMBL" id="CAK0828660.1"/>
    </source>
</evidence>
<evidence type="ECO:0000256" key="1">
    <source>
        <dbReference type="SAM" id="MobiDB-lite"/>
    </source>
</evidence>
<keyword evidence="3" id="KW-1185">Reference proteome</keyword>
<sequence>MRGRRRLSSIYAGIRVQHRPVPIHEVGAAEGHAAHRRGAGWSGGTRPPAHGLGGGPAAVGGARPVDGRHARQEHLAHARAFLLASVVLSRALDAERQARSAVEADAAKAALVEALLAVQQLVPREWRHR</sequence>
<proteinExistence type="predicted"/>
<comment type="caution">
    <text evidence="2">The sequence shown here is derived from an EMBL/GenBank/DDBJ whole genome shotgun (WGS) entry which is preliminary data.</text>
</comment>
<protein>
    <submittedName>
        <fullName evidence="2">Uncharacterized protein</fullName>
    </submittedName>
</protein>
<dbReference type="Proteomes" id="UP001189429">
    <property type="component" value="Unassembled WGS sequence"/>
</dbReference>
<gene>
    <name evidence="2" type="ORF">PCOR1329_LOCUS27828</name>
</gene>
<name>A0ABN9SBX9_9DINO</name>